<dbReference type="GeneID" id="123052309"/>
<dbReference type="ExpressionAtlas" id="A0A1D5ZL25">
    <property type="expression patterns" value="baseline"/>
</dbReference>
<dbReference type="InterPro" id="IPR050317">
    <property type="entry name" value="Plant_Fungal_Acyltransferase"/>
</dbReference>
<sequence length="471" mass="50674">MADYSRVRVVSRSLVKAPGAVTPRILAVSNLDLLPRPIPSLLLCAYRKPTTGCFGDVVAIFKASLPSLLEHFFPLAGRLVSSPRSGVPEVHCDNQGAELVVGEAGVELASLDYGALGASLARIGALVQYGADVVLSVQLVSFACGGFTVAWCSNHVVMDGYGLCMLASMWSELARSGRIDTTRGGGAPSFDRSVLPRPRAVPSYSPSLTEAFTPFEGKHLVNSLTAGSYCVTRLYYVQERDIAMLRARASREAVGERHATRLEAVSAYLWKALAAVVAASGSDETCRMGWWVDGRRRLSVPGNEPAMRNYVGNVGTFALAEETVEEVRRRPLPEVASMVREAIAARATEEHFQELVDWVEEHKGGRFVETATVGLGSPALAVTSFASFRLRTDFGFGHAALAMPMMLAGTGRLCAGFVKIVPRPGGDGSWVVSMVVWPRLAAALDSDEQRILRPVTAEYLGLKAENPCSRL</sequence>
<dbReference type="Gramene" id="TraesPARA_EIv1.0_0670200.1">
    <property type="protein sequence ID" value="TraesPARA_EIv1.0_0670200.1.CDS1"/>
    <property type="gene ID" value="TraesPARA_EIv1.0_0670200"/>
</dbReference>
<dbReference type="STRING" id="4565.A0A1D5ZL25"/>
<dbReference type="Gramene" id="TraesMAC2D03G01145010.1">
    <property type="protein sequence ID" value="TraesMAC2D03G01145010.1.CDS1"/>
    <property type="gene ID" value="TraesMAC2D03G01145010"/>
</dbReference>
<evidence type="ECO:0000256" key="1">
    <source>
        <dbReference type="ARBA" id="ARBA00009861"/>
    </source>
</evidence>
<dbReference type="OMA" id="PAYGEHF"/>
<dbReference type="Gramene" id="TraesLDM2D03G01147430.1">
    <property type="protein sequence ID" value="TraesLDM2D03G01147430.1.CDS1"/>
    <property type="gene ID" value="TraesLDM2D03G01147430"/>
</dbReference>
<dbReference type="Gramene" id="TraesROB_scaffold_051954_01G000300.1">
    <property type="protein sequence ID" value="TraesROB_scaffold_051954_01G000300.1"/>
    <property type="gene ID" value="TraesROB_scaffold_051954_01G000300"/>
</dbReference>
<dbReference type="RefSeq" id="XP_044331383.1">
    <property type="nucleotide sequence ID" value="XM_044475448.1"/>
</dbReference>
<keyword evidence="3" id="KW-0012">Acyltransferase</keyword>
<dbReference type="AlphaFoldDB" id="A0A1D5ZL25"/>
<dbReference type="Gramene" id="TraesSYM2D03G01161310.1">
    <property type="protein sequence ID" value="TraesSYM2D03G01161310.1.CDS1"/>
    <property type="gene ID" value="TraesSYM2D03G01161310"/>
</dbReference>
<dbReference type="OrthoDB" id="647894at2759"/>
<dbReference type="Gramene" id="TraesJUL2D03G01153010.1">
    <property type="protein sequence ID" value="TraesJUL2D03G01153010.1.CDS1"/>
    <property type="gene ID" value="TraesJUL2D03G01153010"/>
</dbReference>
<dbReference type="PANTHER" id="PTHR31642:SF335">
    <property type="entry name" value="GENOME ASSEMBLY, CHROMOSOME: II"/>
    <property type="match status" value="1"/>
</dbReference>
<dbReference type="EnsemblPlants" id="TraesCS2D02G201100.1">
    <property type="protein sequence ID" value="TraesCS2D02G201100.1.cds1"/>
    <property type="gene ID" value="TraesCS2D02G201100"/>
</dbReference>
<dbReference type="PANTHER" id="PTHR31642">
    <property type="entry name" value="TRICHOTHECENE 3-O-ACETYLTRANSFERASE"/>
    <property type="match status" value="1"/>
</dbReference>
<comment type="similarity">
    <text evidence="1">Belongs to the plant acyltransferase family.</text>
</comment>
<name>A0A1D5ZL25_WHEAT</name>
<protein>
    <submittedName>
        <fullName evidence="4">Uncharacterized protein</fullName>
    </submittedName>
</protein>
<dbReference type="GO" id="GO:0016747">
    <property type="term" value="F:acyltransferase activity, transferring groups other than amino-acyl groups"/>
    <property type="evidence" value="ECO:0000318"/>
    <property type="project" value="GO_Central"/>
</dbReference>
<dbReference type="Gramene" id="TraesARI2D03G01162730.1">
    <property type="protein sequence ID" value="TraesARI2D03G01162730.1.CDS1"/>
    <property type="gene ID" value="TraesARI2D03G01162730"/>
</dbReference>
<evidence type="ECO:0000256" key="3">
    <source>
        <dbReference type="ARBA" id="ARBA00023315"/>
    </source>
</evidence>
<dbReference type="Gramene" id="TraesCAD_scaffold_124385_01G000100.1">
    <property type="protein sequence ID" value="TraesCAD_scaffold_124385_01G000100.1"/>
    <property type="gene ID" value="TraesCAD_scaffold_124385_01G000100"/>
</dbReference>
<accession>A0A1D5ZL25</accession>
<proteinExistence type="inferred from homology"/>
<reference evidence="4" key="1">
    <citation type="submission" date="2018-08" db="EMBL/GenBank/DDBJ databases">
        <authorList>
            <person name="Rossello M."/>
        </authorList>
    </citation>
    <scope>NUCLEOTIDE SEQUENCE [LARGE SCALE GENOMIC DNA]</scope>
    <source>
        <strain evidence="4">cv. Chinese Spring</strain>
    </source>
</reference>
<dbReference type="Proteomes" id="UP000019116">
    <property type="component" value="Chromosome 2D"/>
</dbReference>
<evidence type="ECO:0000256" key="2">
    <source>
        <dbReference type="ARBA" id="ARBA00022679"/>
    </source>
</evidence>
<dbReference type="Gramene" id="TraesWEE_scaffold_141683_01G000100.1">
    <property type="protein sequence ID" value="TraesWEE_scaffold_141683_01G000100.1"/>
    <property type="gene ID" value="TraesWEE_scaffold_141683_01G000100"/>
</dbReference>
<dbReference type="Gramene" id="TraesNOR2D03G01162820.1">
    <property type="protein sequence ID" value="TraesNOR2D03G01162820.1.CDS1"/>
    <property type="gene ID" value="TraesNOR2D03G01162820"/>
</dbReference>
<reference evidence="4" key="2">
    <citation type="submission" date="2018-10" db="UniProtKB">
        <authorList>
            <consortium name="EnsemblPlants"/>
        </authorList>
    </citation>
    <scope>IDENTIFICATION</scope>
</reference>
<evidence type="ECO:0000313" key="4">
    <source>
        <dbReference type="EnsemblPlants" id="TraesCS2D02G201100.1.cds1"/>
    </source>
</evidence>
<organism evidence="4">
    <name type="scientific">Triticum aestivum</name>
    <name type="common">Wheat</name>
    <dbReference type="NCBI Taxonomy" id="4565"/>
    <lineage>
        <taxon>Eukaryota</taxon>
        <taxon>Viridiplantae</taxon>
        <taxon>Streptophyta</taxon>
        <taxon>Embryophyta</taxon>
        <taxon>Tracheophyta</taxon>
        <taxon>Spermatophyta</taxon>
        <taxon>Magnoliopsida</taxon>
        <taxon>Liliopsida</taxon>
        <taxon>Poales</taxon>
        <taxon>Poaceae</taxon>
        <taxon>BOP clade</taxon>
        <taxon>Pooideae</taxon>
        <taxon>Triticodae</taxon>
        <taxon>Triticeae</taxon>
        <taxon>Triticinae</taxon>
        <taxon>Triticum</taxon>
    </lineage>
</organism>
<dbReference type="Gramene" id="TraesCLE_scaffold_035067_01G000300.1">
    <property type="protein sequence ID" value="TraesCLE_scaffold_035067_01G000300.1"/>
    <property type="gene ID" value="TraesCLE_scaffold_035067_01G000300"/>
</dbReference>
<gene>
    <name evidence="4" type="primary">LOC123052309</name>
</gene>
<evidence type="ECO:0000313" key="5">
    <source>
        <dbReference type="Proteomes" id="UP000019116"/>
    </source>
</evidence>
<dbReference type="SMR" id="A0A1D5ZL25"/>
<dbReference type="Pfam" id="PF02458">
    <property type="entry name" value="Transferase"/>
    <property type="match status" value="1"/>
</dbReference>
<dbReference type="Gramene" id="TraesJAG2D03G01153320.1">
    <property type="protein sequence ID" value="TraesJAG2D03G01153320.1.CDS1"/>
    <property type="gene ID" value="TraesJAG2D03G01153320"/>
</dbReference>
<dbReference type="InterPro" id="IPR023213">
    <property type="entry name" value="CAT-like_dom_sf"/>
</dbReference>
<dbReference type="Gramene" id="TraesCS2D02G201100.1">
    <property type="protein sequence ID" value="TraesCS2D02G201100.1.cds1"/>
    <property type="gene ID" value="TraesCS2D02G201100"/>
</dbReference>
<keyword evidence="2" id="KW-0808">Transferase</keyword>
<dbReference type="Gene3D" id="3.30.559.10">
    <property type="entry name" value="Chloramphenicol acetyltransferase-like domain"/>
    <property type="match status" value="2"/>
</dbReference>
<dbReference type="Gramene" id="TraesLAC2D03G01098380.1">
    <property type="protein sequence ID" value="TraesLAC2D03G01098380.1.CDS1"/>
    <property type="gene ID" value="TraesLAC2D03G01098380"/>
</dbReference>
<dbReference type="Gramene" id="TraesCS2D03G0421000.1">
    <property type="protein sequence ID" value="TraesCS2D03G0421000.1.CDS1"/>
    <property type="gene ID" value="TraesCS2D03G0421000"/>
</dbReference>
<keyword evidence="5" id="KW-1185">Reference proteome</keyword>